<keyword evidence="3" id="KW-1185">Reference proteome</keyword>
<reference evidence="2 3" key="1">
    <citation type="submission" date="2018-02" db="EMBL/GenBank/DDBJ databases">
        <title>Solimicrobium silvestre gen. nov., sp. nov., isolated from alpine forest soil.</title>
        <authorList>
            <person name="Margesin R."/>
            <person name="Albuquerque L."/>
            <person name="Zhang D.-C."/>
            <person name="Froufe H.J.C."/>
            <person name="Severino R."/>
            <person name="Roxo I."/>
            <person name="Egas C."/>
            <person name="Da Costa M.S."/>
        </authorList>
    </citation>
    <scope>NUCLEOTIDE SEQUENCE [LARGE SCALE GENOMIC DNA]</scope>
    <source>
        <strain evidence="2 3">S20-91</strain>
    </source>
</reference>
<evidence type="ECO:0000313" key="3">
    <source>
        <dbReference type="Proteomes" id="UP000237839"/>
    </source>
</evidence>
<dbReference type="EMBL" id="PUGF01000009">
    <property type="protein sequence ID" value="PRC93090.1"/>
    <property type="molecule type" value="Genomic_DNA"/>
</dbReference>
<comment type="caution">
    <text evidence="2">The sequence shown here is derived from an EMBL/GenBank/DDBJ whole genome shotgun (WGS) entry which is preliminary data.</text>
</comment>
<dbReference type="AlphaFoldDB" id="A0A2S9GZG1"/>
<keyword evidence="1" id="KW-0732">Signal</keyword>
<evidence type="ECO:0000256" key="1">
    <source>
        <dbReference type="SAM" id="SignalP"/>
    </source>
</evidence>
<name>A0A2S9GZG1_9BURK</name>
<proteinExistence type="predicted"/>
<accession>A0A2S9GZG1</accession>
<gene>
    <name evidence="2" type="ORF">S2091_2176</name>
</gene>
<feature type="signal peptide" evidence="1">
    <location>
        <begin position="1"/>
        <end position="21"/>
    </location>
</feature>
<sequence length="310" mass="32362">MKVLKVIFATALACTATLSFANTPRPSIQGNTPAEIQARFSNIIEQNFINGKADQIIENLSSQEMADLAAFYGDAKQGDTSALLQILASKLNAQHLVKVGRAFGNELTYSAVAKYASKDVRDEFNVTPKGSVLPINFYANLAIANAHSIPRVSAPTATLVGGIATPMVGPAPTADMSLYDIYLEFRTATIGSLSVESALYESAAFAGSRLIVAYGVGYAVGTQVNSLINTYDPALGSAIGSAVATVVNTVTNFGQTTPTTAAGAQAQTQMDSLMGSILPLTSPGDYNVTQDMAEMNSVGGSICTYGCKLD</sequence>
<evidence type="ECO:0000313" key="2">
    <source>
        <dbReference type="EMBL" id="PRC93090.1"/>
    </source>
</evidence>
<dbReference type="RefSeq" id="WP_105531829.1">
    <property type="nucleotide sequence ID" value="NZ_PUGF01000009.1"/>
</dbReference>
<dbReference type="OrthoDB" id="5958179at2"/>
<dbReference type="Proteomes" id="UP000237839">
    <property type="component" value="Unassembled WGS sequence"/>
</dbReference>
<feature type="chain" id="PRO_5015522265" evidence="1">
    <location>
        <begin position="22"/>
        <end position="310"/>
    </location>
</feature>
<organism evidence="2 3">
    <name type="scientific">Solimicrobium silvestre</name>
    <dbReference type="NCBI Taxonomy" id="2099400"/>
    <lineage>
        <taxon>Bacteria</taxon>
        <taxon>Pseudomonadati</taxon>
        <taxon>Pseudomonadota</taxon>
        <taxon>Betaproteobacteria</taxon>
        <taxon>Burkholderiales</taxon>
        <taxon>Oxalobacteraceae</taxon>
        <taxon>Solimicrobium</taxon>
    </lineage>
</organism>
<protein>
    <submittedName>
        <fullName evidence="2">Uncharacterized protein</fullName>
    </submittedName>
</protein>